<gene>
    <name evidence="2" type="ORF">EDC61_102240</name>
</gene>
<dbReference type="InterPro" id="IPR002716">
    <property type="entry name" value="PIN_dom"/>
</dbReference>
<accession>A0A4R3JYD6</accession>
<sequence length="96" mass="10801">MLCLVSHATAWELALKTSIGRLELTEPAATFLEREVQANGFAFLPIQLMHIAIVERLPVQHRDPFDRMLVAQALAEALPFVSADQSLDIYGINRLW</sequence>
<evidence type="ECO:0000259" key="1">
    <source>
        <dbReference type="Pfam" id="PF01850"/>
    </source>
</evidence>
<dbReference type="Pfam" id="PF01850">
    <property type="entry name" value="PIN"/>
    <property type="match status" value="1"/>
</dbReference>
<reference evidence="2 3" key="1">
    <citation type="submission" date="2019-03" db="EMBL/GenBank/DDBJ databases">
        <title>Genomic Encyclopedia of Type Strains, Phase IV (KMG-IV): sequencing the most valuable type-strain genomes for metagenomic binning, comparative biology and taxonomic classification.</title>
        <authorList>
            <person name="Goeker M."/>
        </authorList>
    </citation>
    <scope>NUCLEOTIDE SEQUENCE [LARGE SCALE GENOMIC DNA]</scope>
    <source>
        <strain evidence="2 3">DSM 103923</strain>
    </source>
</reference>
<comment type="caution">
    <text evidence="2">The sequence shown here is derived from an EMBL/GenBank/DDBJ whole genome shotgun (WGS) entry which is preliminary data.</text>
</comment>
<dbReference type="InterPro" id="IPR052919">
    <property type="entry name" value="TA_system_RNase"/>
</dbReference>
<dbReference type="CDD" id="cd09872">
    <property type="entry name" value="PIN_Sll0205-like"/>
    <property type="match status" value="1"/>
</dbReference>
<organism evidence="2 3">
    <name type="scientific">Sulfuritortus calidifontis</name>
    <dbReference type="NCBI Taxonomy" id="1914471"/>
    <lineage>
        <taxon>Bacteria</taxon>
        <taxon>Pseudomonadati</taxon>
        <taxon>Pseudomonadota</taxon>
        <taxon>Betaproteobacteria</taxon>
        <taxon>Nitrosomonadales</taxon>
        <taxon>Thiobacillaceae</taxon>
        <taxon>Sulfuritortus</taxon>
    </lineage>
</organism>
<dbReference type="PANTHER" id="PTHR36173:SF2">
    <property type="entry name" value="RIBONUCLEASE VAPC16"/>
    <property type="match status" value="1"/>
</dbReference>
<dbReference type="InterPro" id="IPR029060">
    <property type="entry name" value="PIN-like_dom_sf"/>
</dbReference>
<evidence type="ECO:0000313" key="3">
    <source>
        <dbReference type="Proteomes" id="UP000295135"/>
    </source>
</evidence>
<dbReference type="InterPro" id="IPR041705">
    <property type="entry name" value="PIN_Sll0205"/>
</dbReference>
<dbReference type="AlphaFoldDB" id="A0A4R3JYD6"/>
<protein>
    <submittedName>
        <fullName evidence="2">PIN domain nuclease of toxin-antitoxin system</fullName>
    </submittedName>
</protein>
<name>A0A4R3JYD6_9PROT</name>
<dbReference type="Proteomes" id="UP000295135">
    <property type="component" value="Unassembled WGS sequence"/>
</dbReference>
<dbReference type="SUPFAM" id="SSF88723">
    <property type="entry name" value="PIN domain-like"/>
    <property type="match status" value="1"/>
</dbReference>
<dbReference type="RefSeq" id="WP_165919093.1">
    <property type="nucleotide sequence ID" value="NZ_AP018721.1"/>
</dbReference>
<dbReference type="EMBL" id="SLZY01000002">
    <property type="protein sequence ID" value="TCS73463.1"/>
    <property type="molecule type" value="Genomic_DNA"/>
</dbReference>
<evidence type="ECO:0000313" key="2">
    <source>
        <dbReference type="EMBL" id="TCS73463.1"/>
    </source>
</evidence>
<dbReference type="PANTHER" id="PTHR36173">
    <property type="entry name" value="RIBONUCLEASE VAPC16-RELATED"/>
    <property type="match status" value="1"/>
</dbReference>
<proteinExistence type="predicted"/>
<feature type="domain" description="PIN" evidence="1">
    <location>
        <begin position="4"/>
        <end position="88"/>
    </location>
</feature>
<keyword evidence="3" id="KW-1185">Reference proteome</keyword>